<evidence type="ECO:0000313" key="3">
    <source>
        <dbReference type="Proteomes" id="UP001168877"/>
    </source>
</evidence>
<organism evidence="2 3">
    <name type="scientific">Acer saccharum</name>
    <name type="common">Sugar maple</name>
    <dbReference type="NCBI Taxonomy" id="4024"/>
    <lineage>
        <taxon>Eukaryota</taxon>
        <taxon>Viridiplantae</taxon>
        <taxon>Streptophyta</taxon>
        <taxon>Embryophyta</taxon>
        <taxon>Tracheophyta</taxon>
        <taxon>Spermatophyta</taxon>
        <taxon>Magnoliopsida</taxon>
        <taxon>eudicotyledons</taxon>
        <taxon>Gunneridae</taxon>
        <taxon>Pentapetalae</taxon>
        <taxon>rosids</taxon>
        <taxon>malvids</taxon>
        <taxon>Sapindales</taxon>
        <taxon>Sapindaceae</taxon>
        <taxon>Hippocastanoideae</taxon>
        <taxon>Acereae</taxon>
        <taxon>Acer</taxon>
    </lineage>
</organism>
<reference evidence="2" key="2">
    <citation type="submission" date="2023-06" db="EMBL/GenBank/DDBJ databases">
        <authorList>
            <person name="Swenson N.G."/>
            <person name="Wegrzyn J.L."/>
            <person name="Mcevoy S.L."/>
        </authorList>
    </citation>
    <scope>NUCLEOTIDE SEQUENCE</scope>
    <source>
        <strain evidence="2">NS2018</strain>
        <tissue evidence="2">Leaf</tissue>
    </source>
</reference>
<dbReference type="AlphaFoldDB" id="A0AA39RW39"/>
<comment type="caution">
    <text evidence="2">The sequence shown here is derived from an EMBL/GenBank/DDBJ whole genome shotgun (WGS) entry which is preliminary data.</text>
</comment>
<keyword evidence="1" id="KW-0472">Membrane</keyword>
<gene>
    <name evidence="2" type="ORF">LWI29_015492</name>
</gene>
<keyword evidence="3" id="KW-1185">Reference proteome</keyword>
<proteinExistence type="predicted"/>
<keyword evidence="1" id="KW-1133">Transmembrane helix</keyword>
<accession>A0AA39RW39</accession>
<sequence length="87" mass="9272">MPLSSLHAVAVTTSCGCLHLCHLWPSSSSSLPAMAISIAVSVSVTVSVFVVVTLAIVAIFSLPLRKSYFLTVRCDFFPHIDLLLVIA</sequence>
<evidence type="ECO:0000256" key="1">
    <source>
        <dbReference type="SAM" id="Phobius"/>
    </source>
</evidence>
<dbReference type="EMBL" id="JAUESC010000384">
    <property type="protein sequence ID" value="KAK0581586.1"/>
    <property type="molecule type" value="Genomic_DNA"/>
</dbReference>
<evidence type="ECO:0000313" key="2">
    <source>
        <dbReference type="EMBL" id="KAK0581586.1"/>
    </source>
</evidence>
<feature type="transmembrane region" description="Helical" evidence="1">
    <location>
        <begin position="33"/>
        <end position="60"/>
    </location>
</feature>
<reference evidence="2" key="1">
    <citation type="journal article" date="2022" name="Plant J.">
        <title>Strategies of tolerance reflected in two North American maple genomes.</title>
        <authorList>
            <person name="McEvoy S.L."/>
            <person name="Sezen U.U."/>
            <person name="Trouern-Trend A."/>
            <person name="McMahon S.M."/>
            <person name="Schaberg P.G."/>
            <person name="Yang J."/>
            <person name="Wegrzyn J.L."/>
            <person name="Swenson N.G."/>
        </authorList>
    </citation>
    <scope>NUCLEOTIDE SEQUENCE</scope>
    <source>
        <strain evidence="2">NS2018</strain>
    </source>
</reference>
<dbReference type="Proteomes" id="UP001168877">
    <property type="component" value="Unassembled WGS sequence"/>
</dbReference>
<keyword evidence="1" id="KW-0812">Transmembrane</keyword>
<protein>
    <submittedName>
        <fullName evidence="2">Uncharacterized protein</fullName>
    </submittedName>
</protein>
<name>A0AA39RW39_ACESA</name>